<dbReference type="Proteomes" id="UP001148737">
    <property type="component" value="Unassembled WGS sequence"/>
</dbReference>
<accession>A0ACC1QLK3</accession>
<organism evidence="1 2">
    <name type="scientific">Lecanicillium saksenae</name>
    <dbReference type="NCBI Taxonomy" id="468837"/>
    <lineage>
        <taxon>Eukaryota</taxon>
        <taxon>Fungi</taxon>
        <taxon>Dikarya</taxon>
        <taxon>Ascomycota</taxon>
        <taxon>Pezizomycotina</taxon>
        <taxon>Sordariomycetes</taxon>
        <taxon>Hypocreomycetidae</taxon>
        <taxon>Hypocreales</taxon>
        <taxon>Cordycipitaceae</taxon>
        <taxon>Lecanicillium</taxon>
    </lineage>
</organism>
<sequence length="155" mass="17628">MNRRKPPQDPLDFDIEPSLFLTEAAELIAHANQVWDQVAAVPLAEATFANAILPILHEEDARSQRAAWLDWLRSTTPLTAIRDASCAFHQAMTDANNQRFAREDVFRVVDAVWRHQEEQQPPLNAEQQLCLERVAPRLSRDGTRHRRPATTRASG</sequence>
<comment type="caution">
    <text evidence="1">The sequence shown here is derived from an EMBL/GenBank/DDBJ whole genome shotgun (WGS) entry which is preliminary data.</text>
</comment>
<proteinExistence type="predicted"/>
<gene>
    <name evidence="1" type="ORF">NLG97_g8347</name>
</gene>
<evidence type="ECO:0000313" key="1">
    <source>
        <dbReference type="EMBL" id="KAJ3479332.1"/>
    </source>
</evidence>
<reference evidence="1" key="1">
    <citation type="submission" date="2022-07" db="EMBL/GenBank/DDBJ databases">
        <title>Genome Sequence of Lecanicillium saksenae.</title>
        <authorList>
            <person name="Buettner E."/>
        </authorList>
    </citation>
    <scope>NUCLEOTIDE SEQUENCE</scope>
    <source>
        <strain evidence="1">VT-O1</strain>
    </source>
</reference>
<keyword evidence="2" id="KW-1185">Reference proteome</keyword>
<protein>
    <submittedName>
        <fullName evidence="1">Uncharacterized protein</fullName>
    </submittedName>
</protein>
<dbReference type="EMBL" id="JANAKD010001449">
    <property type="protein sequence ID" value="KAJ3479332.1"/>
    <property type="molecule type" value="Genomic_DNA"/>
</dbReference>
<evidence type="ECO:0000313" key="2">
    <source>
        <dbReference type="Proteomes" id="UP001148737"/>
    </source>
</evidence>
<name>A0ACC1QLK3_9HYPO</name>